<dbReference type="EMBL" id="LGST01000019">
    <property type="protein sequence ID" value="KNE00234.1"/>
    <property type="molecule type" value="Genomic_DNA"/>
</dbReference>
<reference evidence="2" key="1">
    <citation type="journal article" date="2015" name="BMC Genomics">
        <title>Draft genome of a commonly misdiagnosed multidrug resistant pathogen Candida auris.</title>
        <authorList>
            <person name="Chatterjee S."/>
            <person name="Alampalli S.V."/>
            <person name="Nageshan R.K."/>
            <person name="Chettiar S.T."/>
            <person name="Joshi S."/>
            <person name="Tatu U.S."/>
        </authorList>
    </citation>
    <scope>NUCLEOTIDE SEQUENCE [LARGE SCALE GENOMIC DNA]</scope>
    <source>
        <strain evidence="2">6684</strain>
    </source>
</reference>
<comment type="caution">
    <text evidence="1">The sequence shown here is derived from an EMBL/GenBank/DDBJ whole genome shotgun (WGS) entry which is preliminary data.</text>
</comment>
<protein>
    <submittedName>
        <fullName evidence="1">Uncharacterized protein</fullName>
    </submittedName>
</protein>
<dbReference type="VEuPathDB" id="FungiDB:QG37_02775"/>
<dbReference type="AlphaFoldDB" id="A0A0L0P1U6"/>
<accession>A0A0L0P1U6</accession>
<name>A0A0L0P1U6_CANAR</name>
<proteinExistence type="predicted"/>
<gene>
    <name evidence="1" type="ORF">QG37_02775</name>
</gene>
<dbReference type="Proteomes" id="UP000037122">
    <property type="component" value="Unassembled WGS sequence"/>
</dbReference>
<evidence type="ECO:0000313" key="1">
    <source>
        <dbReference type="EMBL" id="KNE00234.1"/>
    </source>
</evidence>
<organism evidence="1 2">
    <name type="scientific">Candidozyma auris</name>
    <name type="common">Yeast</name>
    <name type="synonym">Candida auris</name>
    <dbReference type="NCBI Taxonomy" id="498019"/>
    <lineage>
        <taxon>Eukaryota</taxon>
        <taxon>Fungi</taxon>
        <taxon>Dikarya</taxon>
        <taxon>Ascomycota</taxon>
        <taxon>Saccharomycotina</taxon>
        <taxon>Pichiomycetes</taxon>
        <taxon>Metschnikowiaceae</taxon>
        <taxon>Candidozyma</taxon>
    </lineage>
</organism>
<sequence length="109" mass="12290">MVSNPNGKNFEYRLKVTAGLTEFTRGRLWGADSPDISIFNKVKAAGIACLCFKQSIHYVTTTLGHLKKSRASRHLFCTIETQHATLLLKNYSFDCFAELSQKLLLLLHT</sequence>
<evidence type="ECO:0000313" key="2">
    <source>
        <dbReference type="Proteomes" id="UP000037122"/>
    </source>
</evidence>